<proteinExistence type="predicted"/>
<reference evidence="1" key="1">
    <citation type="journal article" date="2023" name="Science">
        <title>Genome structures resolve the early diversification of teleost fishes.</title>
        <authorList>
            <person name="Parey E."/>
            <person name="Louis A."/>
            <person name="Montfort J."/>
            <person name="Bouchez O."/>
            <person name="Roques C."/>
            <person name="Iampietro C."/>
            <person name="Lluch J."/>
            <person name="Castinel A."/>
            <person name="Donnadieu C."/>
            <person name="Desvignes T."/>
            <person name="Floi Bucao C."/>
            <person name="Jouanno E."/>
            <person name="Wen M."/>
            <person name="Mejri S."/>
            <person name="Dirks R."/>
            <person name="Jansen H."/>
            <person name="Henkel C."/>
            <person name="Chen W.J."/>
            <person name="Zahm M."/>
            <person name="Cabau C."/>
            <person name="Klopp C."/>
            <person name="Thompson A.W."/>
            <person name="Robinson-Rechavi M."/>
            <person name="Braasch I."/>
            <person name="Lecointre G."/>
            <person name="Bobe J."/>
            <person name="Postlethwait J.H."/>
            <person name="Berthelot C."/>
            <person name="Roest Crollius H."/>
            <person name="Guiguen Y."/>
        </authorList>
    </citation>
    <scope>NUCLEOTIDE SEQUENCE</scope>
    <source>
        <strain evidence="1">WJC10195</strain>
    </source>
</reference>
<sequence length="70" mass="7782">MLQILEKDRHWWNIANDGILGGFDLEQKKKDPPADSSTLHSQVNTTLHIPVVSTLAQHQPGLIPLTVDDS</sequence>
<dbReference type="EMBL" id="JAINUF010000021">
    <property type="protein sequence ID" value="KAJ8335175.1"/>
    <property type="molecule type" value="Genomic_DNA"/>
</dbReference>
<gene>
    <name evidence="1" type="ORF">SKAU_G00408140</name>
</gene>
<accession>A0A9Q1IC83</accession>
<dbReference type="Proteomes" id="UP001152622">
    <property type="component" value="Chromosome 21"/>
</dbReference>
<comment type="caution">
    <text evidence="1">The sequence shown here is derived from an EMBL/GenBank/DDBJ whole genome shotgun (WGS) entry which is preliminary data.</text>
</comment>
<dbReference type="AlphaFoldDB" id="A0A9Q1IC83"/>
<protein>
    <submittedName>
        <fullName evidence="1">Uncharacterized protein</fullName>
    </submittedName>
</protein>
<keyword evidence="2" id="KW-1185">Reference proteome</keyword>
<name>A0A9Q1IC83_SYNKA</name>
<organism evidence="1 2">
    <name type="scientific">Synaphobranchus kaupii</name>
    <name type="common">Kaup's arrowtooth eel</name>
    <dbReference type="NCBI Taxonomy" id="118154"/>
    <lineage>
        <taxon>Eukaryota</taxon>
        <taxon>Metazoa</taxon>
        <taxon>Chordata</taxon>
        <taxon>Craniata</taxon>
        <taxon>Vertebrata</taxon>
        <taxon>Euteleostomi</taxon>
        <taxon>Actinopterygii</taxon>
        <taxon>Neopterygii</taxon>
        <taxon>Teleostei</taxon>
        <taxon>Anguilliformes</taxon>
        <taxon>Synaphobranchidae</taxon>
        <taxon>Synaphobranchus</taxon>
    </lineage>
</organism>
<evidence type="ECO:0000313" key="2">
    <source>
        <dbReference type="Proteomes" id="UP001152622"/>
    </source>
</evidence>
<evidence type="ECO:0000313" key="1">
    <source>
        <dbReference type="EMBL" id="KAJ8335175.1"/>
    </source>
</evidence>